<comment type="similarity">
    <text evidence="5">Belongs to the SAT4 family.</text>
</comment>
<keyword evidence="3 6" id="KW-1133">Transmembrane helix</keyword>
<feature type="transmembrane region" description="Helical" evidence="6">
    <location>
        <begin position="209"/>
        <end position="230"/>
    </location>
</feature>
<evidence type="ECO:0000256" key="6">
    <source>
        <dbReference type="SAM" id="Phobius"/>
    </source>
</evidence>
<dbReference type="Pfam" id="PF20684">
    <property type="entry name" value="Fung_rhodopsin"/>
    <property type="match status" value="1"/>
</dbReference>
<reference evidence="9" key="1">
    <citation type="journal article" date="2011" name="Nat. Commun.">
        <title>Effector diversification within compartments of the Leptosphaeria maculans genome affected by Repeat-Induced Point mutations.</title>
        <authorList>
            <person name="Rouxel T."/>
            <person name="Grandaubert J."/>
            <person name="Hane J.K."/>
            <person name="Hoede C."/>
            <person name="van de Wouw A.P."/>
            <person name="Couloux A."/>
            <person name="Dominguez V."/>
            <person name="Anthouard V."/>
            <person name="Bally P."/>
            <person name="Bourras S."/>
            <person name="Cozijnsen A.J."/>
            <person name="Ciuffetti L.M."/>
            <person name="Degrave A."/>
            <person name="Dilmaghani A."/>
            <person name="Duret L."/>
            <person name="Fudal I."/>
            <person name="Goodwin S.B."/>
            <person name="Gout L."/>
            <person name="Glaser N."/>
            <person name="Linglin J."/>
            <person name="Kema G.H.J."/>
            <person name="Lapalu N."/>
            <person name="Lawrence C.B."/>
            <person name="May K."/>
            <person name="Meyer M."/>
            <person name="Ollivier B."/>
            <person name="Poulain J."/>
            <person name="Schoch C.L."/>
            <person name="Simon A."/>
            <person name="Spatafora J.W."/>
            <person name="Stachowiak A."/>
            <person name="Turgeon B.G."/>
            <person name="Tyler B.M."/>
            <person name="Vincent D."/>
            <person name="Weissenbach J."/>
            <person name="Amselem J."/>
            <person name="Quesneville H."/>
            <person name="Oliver R.P."/>
            <person name="Wincker P."/>
            <person name="Balesdent M.-H."/>
            <person name="Howlett B.J."/>
        </authorList>
    </citation>
    <scope>NUCLEOTIDE SEQUENCE [LARGE SCALE GENOMIC DNA]</scope>
    <source>
        <strain evidence="9">JN3 / isolate v23.1.3 / race Av1-4-5-6-7-8</strain>
    </source>
</reference>
<accession>E5A2Q5</accession>
<evidence type="ECO:0000256" key="1">
    <source>
        <dbReference type="ARBA" id="ARBA00004141"/>
    </source>
</evidence>
<dbReference type="VEuPathDB" id="FungiDB:LEMA_P092600.1"/>
<proteinExistence type="inferred from homology"/>
<evidence type="ECO:0000313" key="9">
    <source>
        <dbReference type="Proteomes" id="UP000002668"/>
    </source>
</evidence>
<dbReference type="InterPro" id="IPR049326">
    <property type="entry name" value="Rhodopsin_dom_fungi"/>
</dbReference>
<dbReference type="GeneID" id="13281682"/>
<evidence type="ECO:0000313" key="8">
    <source>
        <dbReference type="EMBL" id="CBX97851.1"/>
    </source>
</evidence>
<dbReference type="GO" id="GO:0016020">
    <property type="term" value="C:membrane"/>
    <property type="evidence" value="ECO:0007669"/>
    <property type="project" value="UniProtKB-SubCell"/>
</dbReference>
<evidence type="ECO:0000256" key="3">
    <source>
        <dbReference type="ARBA" id="ARBA00022989"/>
    </source>
</evidence>
<feature type="transmembrane region" description="Helical" evidence="6">
    <location>
        <begin position="175"/>
        <end position="197"/>
    </location>
</feature>
<evidence type="ECO:0000259" key="7">
    <source>
        <dbReference type="Pfam" id="PF20684"/>
    </source>
</evidence>
<sequence length="349" mass="38051">MADAMALPPYSNISHIYLAPVITLGVITLMLVIARIYTRLTRTGRLHTDDWLIAVAEPLSIVSIGVAIAAIDSGWGKPSAYFTPKELVNTIRLQFVFQTVWIVTFGLVRLSVAYSLLRFGNDRLWRWPLYFLMMLQVLISSSYFIMQFAQCKPISANWDNVPGAKCWDLGPTVTYGYVVAGFYIFTDVVLSLMPIRLIRTLHRSTAEKILIGVLMALGLSATAIACAKVSTFTDFGKGDIMQGTIVPSVYAKVEEQVGIIASSLPCLKGPAQSLLKKLGLLKEHHLTTPSFVGDFSLPGTRKDTARSSSNDTLNTKGKVRVDSVAVALGNNAGSNLAQQGYGSNIRLAV</sequence>
<organism evidence="9">
    <name type="scientific">Leptosphaeria maculans (strain JN3 / isolate v23.1.3 / race Av1-4-5-6-7-8)</name>
    <name type="common">Blackleg fungus</name>
    <name type="synonym">Phoma lingam</name>
    <dbReference type="NCBI Taxonomy" id="985895"/>
    <lineage>
        <taxon>Eukaryota</taxon>
        <taxon>Fungi</taxon>
        <taxon>Dikarya</taxon>
        <taxon>Ascomycota</taxon>
        <taxon>Pezizomycotina</taxon>
        <taxon>Dothideomycetes</taxon>
        <taxon>Pleosporomycetidae</taxon>
        <taxon>Pleosporales</taxon>
        <taxon>Pleosporineae</taxon>
        <taxon>Leptosphaeriaceae</taxon>
        <taxon>Plenodomus</taxon>
        <taxon>Plenodomus lingam/Leptosphaeria maculans species complex</taxon>
    </lineage>
</organism>
<dbReference type="Proteomes" id="UP000002668">
    <property type="component" value="Genome"/>
</dbReference>
<protein>
    <submittedName>
        <fullName evidence="8">Predicted protein</fullName>
    </submittedName>
</protein>
<dbReference type="eggNOG" id="ENOG502SPBN">
    <property type="taxonomic scope" value="Eukaryota"/>
</dbReference>
<dbReference type="InterPro" id="IPR052337">
    <property type="entry name" value="SAT4-like"/>
</dbReference>
<keyword evidence="9" id="KW-1185">Reference proteome</keyword>
<keyword evidence="2 6" id="KW-0812">Transmembrane</keyword>
<gene>
    <name evidence="8" type="ORF">LEMA_P092600.1</name>
</gene>
<evidence type="ECO:0000256" key="2">
    <source>
        <dbReference type="ARBA" id="ARBA00022692"/>
    </source>
</evidence>
<feature type="transmembrane region" description="Helical" evidence="6">
    <location>
        <begin position="129"/>
        <end position="149"/>
    </location>
</feature>
<dbReference type="OMA" id="INCAKMT"/>
<dbReference type="OrthoDB" id="5278984at2759"/>
<feature type="transmembrane region" description="Helical" evidence="6">
    <location>
        <begin position="16"/>
        <end position="38"/>
    </location>
</feature>
<evidence type="ECO:0000256" key="5">
    <source>
        <dbReference type="ARBA" id="ARBA00038359"/>
    </source>
</evidence>
<dbReference type="AlphaFoldDB" id="E5A2Q5"/>
<evidence type="ECO:0000256" key="4">
    <source>
        <dbReference type="ARBA" id="ARBA00023136"/>
    </source>
</evidence>
<name>E5A2Q5_LEPMJ</name>
<keyword evidence="4 6" id="KW-0472">Membrane</keyword>
<feature type="domain" description="Rhodopsin" evidence="7">
    <location>
        <begin position="34"/>
        <end position="271"/>
    </location>
</feature>
<dbReference type="PANTHER" id="PTHR33048:SF129">
    <property type="entry name" value="INTEGRAL MEMBRANE PROTEIN-RELATED"/>
    <property type="match status" value="1"/>
</dbReference>
<feature type="transmembrane region" description="Helical" evidence="6">
    <location>
        <begin position="50"/>
        <end position="71"/>
    </location>
</feature>
<feature type="transmembrane region" description="Helical" evidence="6">
    <location>
        <begin position="91"/>
        <end position="117"/>
    </location>
</feature>
<dbReference type="PANTHER" id="PTHR33048">
    <property type="entry name" value="PTH11-LIKE INTEGRAL MEMBRANE PROTEIN (AFU_ORTHOLOGUE AFUA_5G11245)"/>
    <property type="match status" value="1"/>
</dbReference>
<dbReference type="HOGENOM" id="CLU_028200_3_7_1"/>
<dbReference type="EMBL" id="FP929132">
    <property type="protein sequence ID" value="CBX97851.1"/>
    <property type="molecule type" value="Genomic_DNA"/>
</dbReference>
<dbReference type="InParanoid" id="E5A2Q5"/>
<comment type="subcellular location">
    <subcellularLocation>
        <location evidence="1">Membrane</location>
        <topology evidence="1">Multi-pass membrane protein</topology>
    </subcellularLocation>
</comment>